<accession>A0A1C4G9A5</accession>
<dbReference type="STRING" id="1335309.GA0116948_1364"/>
<organism evidence="1 2">
    <name type="scientific">Chitinophaga costaii</name>
    <dbReference type="NCBI Taxonomy" id="1335309"/>
    <lineage>
        <taxon>Bacteria</taxon>
        <taxon>Pseudomonadati</taxon>
        <taxon>Bacteroidota</taxon>
        <taxon>Chitinophagia</taxon>
        <taxon>Chitinophagales</taxon>
        <taxon>Chitinophagaceae</taxon>
        <taxon>Chitinophaga</taxon>
    </lineage>
</organism>
<dbReference type="SUPFAM" id="SSF55486">
    <property type="entry name" value="Metalloproteases ('zincins'), catalytic domain"/>
    <property type="match status" value="1"/>
</dbReference>
<dbReference type="AlphaFoldDB" id="A0A1C4G9A5"/>
<keyword evidence="2" id="KW-1185">Reference proteome</keyword>
<gene>
    <name evidence="1" type="ORF">GA0116948_1364</name>
</gene>
<proteinExistence type="predicted"/>
<evidence type="ECO:0000313" key="2">
    <source>
        <dbReference type="Proteomes" id="UP000242818"/>
    </source>
</evidence>
<reference evidence="1 2" key="1">
    <citation type="submission" date="2016-08" db="EMBL/GenBank/DDBJ databases">
        <authorList>
            <person name="Seilhamer J.J."/>
        </authorList>
    </citation>
    <scope>NUCLEOTIDE SEQUENCE [LARGE SCALE GENOMIC DNA]</scope>
    <source>
        <strain evidence="1 2">A37T2</strain>
    </source>
</reference>
<protein>
    <submittedName>
        <fullName evidence="1">Uncharacterized protein</fullName>
    </submittedName>
</protein>
<dbReference type="Proteomes" id="UP000242818">
    <property type="component" value="Unassembled WGS sequence"/>
</dbReference>
<evidence type="ECO:0000313" key="1">
    <source>
        <dbReference type="EMBL" id="SCC64716.1"/>
    </source>
</evidence>
<dbReference type="EMBL" id="FMAR01000036">
    <property type="protein sequence ID" value="SCC64716.1"/>
    <property type="molecule type" value="Genomic_DNA"/>
</dbReference>
<name>A0A1C4G9A5_9BACT</name>
<sequence length="265" mass="29786">MAPYVYAVNNPNYLIDPNGQDVIPSNFKVTRWADGSITVTGSVKITIQILNVSSKVNNDIDLSDIQNTVRSKLTDYLYGQKSGNQTGPFTTKNRRLKNTNEYVNRKVTYDIKTDIDVRVVDRIDDIDDGANVLLIVDKITNTTKGDVLGVAQRGGRIALMEASDLANFSRRSEGLKTVVHELLHTLGAYDRGENDKDIMNGEPNSCWDIHSEHVMEVWQESLGPWNFIWDQINKRGDIKPDEQNSTSRNDAAKYLKEKGAVINLK</sequence>